<gene>
    <name evidence="1" type="ORF">LUZ62_051153</name>
</gene>
<dbReference type="GO" id="GO:0006094">
    <property type="term" value="P:gluconeogenesis"/>
    <property type="evidence" value="ECO:0007669"/>
    <property type="project" value="InterPro"/>
</dbReference>
<reference evidence="1" key="1">
    <citation type="submission" date="2022-08" db="EMBL/GenBank/DDBJ databases">
        <authorList>
            <person name="Marques A."/>
        </authorList>
    </citation>
    <scope>NUCLEOTIDE SEQUENCE</scope>
    <source>
        <strain evidence="1">RhyPub2mFocal</strain>
        <tissue evidence="1">Leaves</tissue>
    </source>
</reference>
<evidence type="ECO:0000313" key="2">
    <source>
        <dbReference type="Proteomes" id="UP001140206"/>
    </source>
</evidence>
<dbReference type="AlphaFoldDB" id="A0AAV8GBI6"/>
<dbReference type="GO" id="GO:0005524">
    <property type="term" value="F:ATP binding"/>
    <property type="evidence" value="ECO:0007669"/>
    <property type="project" value="InterPro"/>
</dbReference>
<protein>
    <submittedName>
        <fullName evidence="1">Phosphoenolpyruvate carboxykinase (ATP)</fullName>
    </submittedName>
</protein>
<dbReference type="GO" id="GO:0005829">
    <property type="term" value="C:cytosol"/>
    <property type="evidence" value="ECO:0007669"/>
    <property type="project" value="TreeGrafter"/>
</dbReference>
<dbReference type="EMBL" id="JAMFTS010000002">
    <property type="protein sequence ID" value="KAJ4799907.1"/>
    <property type="molecule type" value="Genomic_DNA"/>
</dbReference>
<evidence type="ECO:0000313" key="1">
    <source>
        <dbReference type="EMBL" id="KAJ4799907.1"/>
    </source>
</evidence>
<sequence length="201" mass="22079">MRRALAKQLTRTTRAQSRATDFSAFPSSSLSHQNAHWVPYADGGCFVKAYQCHTDREADGSSYGLNWALACRGVIVKDKAFYNMTSLELKKRGTIEAEQWSGVPLHVRGNVAGGTLNISRAQFSKLLDLVSTHLSSVQNLYVQDGAVGSSPQCDAKVRVIADSPSAILSLNNILWKRPYRAISHDSCPLTVYVASSIKYKL</sequence>
<comment type="caution">
    <text evidence="1">The sequence shown here is derived from an EMBL/GenBank/DDBJ whole genome shotgun (WGS) entry which is preliminary data.</text>
</comment>
<dbReference type="PANTHER" id="PTHR30031:SF2">
    <property type="entry name" value="PHOSPHOENOLPYRUVATE CARBOXYKINASE (ATP)"/>
    <property type="match status" value="1"/>
</dbReference>
<dbReference type="InterPro" id="IPR001272">
    <property type="entry name" value="PEP_carboxykinase_ATP"/>
</dbReference>
<dbReference type="Proteomes" id="UP001140206">
    <property type="component" value="Chromosome 2"/>
</dbReference>
<accession>A0AAV8GBI6</accession>
<dbReference type="Gene3D" id="3.40.449.10">
    <property type="entry name" value="Phosphoenolpyruvate Carboxykinase, domain 1"/>
    <property type="match status" value="1"/>
</dbReference>
<organism evidence="1 2">
    <name type="scientific">Rhynchospora pubera</name>
    <dbReference type="NCBI Taxonomy" id="906938"/>
    <lineage>
        <taxon>Eukaryota</taxon>
        <taxon>Viridiplantae</taxon>
        <taxon>Streptophyta</taxon>
        <taxon>Embryophyta</taxon>
        <taxon>Tracheophyta</taxon>
        <taxon>Spermatophyta</taxon>
        <taxon>Magnoliopsida</taxon>
        <taxon>Liliopsida</taxon>
        <taxon>Poales</taxon>
        <taxon>Cyperaceae</taxon>
        <taxon>Cyperoideae</taxon>
        <taxon>Rhynchosporeae</taxon>
        <taxon>Rhynchospora</taxon>
    </lineage>
</organism>
<dbReference type="PANTHER" id="PTHR30031">
    <property type="entry name" value="PHOSPHOENOLPYRUVATE CARBOXYKINASE ATP"/>
    <property type="match status" value="1"/>
</dbReference>
<proteinExistence type="predicted"/>
<dbReference type="SUPFAM" id="SSF68923">
    <property type="entry name" value="PEP carboxykinase N-terminal domain"/>
    <property type="match status" value="1"/>
</dbReference>
<dbReference type="GO" id="GO:0004612">
    <property type="term" value="F:phosphoenolpyruvate carboxykinase (ATP) activity"/>
    <property type="evidence" value="ECO:0007669"/>
    <property type="project" value="InterPro"/>
</dbReference>
<dbReference type="InterPro" id="IPR008210">
    <property type="entry name" value="PEP_carboxykinase_N"/>
</dbReference>
<name>A0AAV8GBI6_9POAL</name>
<keyword evidence="2" id="KW-1185">Reference proteome</keyword>